<dbReference type="STRING" id="51670.SAMN04488557_3680"/>
<evidence type="ECO:0000256" key="1">
    <source>
        <dbReference type="SAM" id="Phobius"/>
    </source>
</evidence>
<accession>A0A1I7NV00</accession>
<evidence type="ECO:0000313" key="3">
    <source>
        <dbReference type="Proteomes" id="UP000199423"/>
    </source>
</evidence>
<feature type="transmembrane region" description="Helical" evidence="1">
    <location>
        <begin position="65"/>
        <end position="88"/>
    </location>
</feature>
<keyword evidence="1" id="KW-0472">Membrane</keyword>
<sequence>MRQTRPVTFRGANHARRIDHFRRRAWVQRRASRQVVEPPCPTREYIPGEFPEPPKSKVWAFLRRGIGLASDLVILIIAAPFFAVWFLYRLALRLVRGKN</sequence>
<name>A0A1I7NV00_9HYPH</name>
<evidence type="ECO:0000313" key="2">
    <source>
        <dbReference type="EMBL" id="SFV38462.1"/>
    </source>
</evidence>
<protein>
    <submittedName>
        <fullName evidence="2">Uncharacterized protein</fullName>
    </submittedName>
</protein>
<dbReference type="EMBL" id="FPCH01000004">
    <property type="protein sequence ID" value="SFV38462.1"/>
    <property type="molecule type" value="Genomic_DNA"/>
</dbReference>
<dbReference type="AlphaFoldDB" id="A0A1I7NV00"/>
<gene>
    <name evidence="2" type="ORF">SAMN04488557_3680</name>
</gene>
<keyword evidence="3" id="KW-1185">Reference proteome</keyword>
<keyword evidence="1" id="KW-0812">Transmembrane</keyword>
<keyword evidence="1" id="KW-1133">Transmembrane helix</keyword>
<proteinExistence type="predicted"/>
<organism evidence="2 3">
    <name type="scientific">Hyphomicrobium facile</name>
    <dbReference type="NCBI Taxonomy" id="51670"/>
    <lineage>
        <taxon>Bacteria</taxon>
        <taxon>Pseudomonadati</taxon>
        <taxon>Pseudomonadota</taxon>
        <taxon>Alphaproteobacteria</taxon>
        <taxon>Hyphomicrobiales</taxon>
        <taxon>Hyphomicrobiaceae</taxon>
        <taxon>Hyphomicrobium</taxon>
    </lineage>
</organism>
<dbReference type="Proteomes" id="UP000199423">
    <property type="component" value="Unassembled WGS sequence"/>
</dbReference>
<reference evidence="3" key="1">
    <citation type="submission" date="2016-10" db="EMBL/GenBank/DDBJ databases">
        <authorList>
            <person name="Varghese N."/>
            <person name="Submissions S."/>
        </authorList>
    </citation>
    <scope>NUCLEOTIDE SEQUENCE [LARGE SCALE GENOMIC DNA]</scope>
    <source>
        <strain evidence="3">DSM 1565</strain>
    </source>
</reference>